<gene>
    <name evidence="3" type="ORF">SAMN05443551_0730</name>
</gene>
<dbReference type="EMBL" id="FQXC01000001">
    <property type="protein sequence ID" value="SHG83252.1"/>
    <property type="molecule type" value="Genomic_DNA"/>
</dbReference>
<dbReference type="CDD" id="cd07012">
    <property type="entry name" value="PBP2_Bug_TTT"/>
    <property type="match status" value="1"/>
</dbReference>
<evidence type="ECO:0000313" key="4">
    <source>
        <dbReference type="Proteomes" id="UP000184221"/>
    </source>
</evidence>
<dbReference type="Gene3D" id="3.40.190.10">
    <property type="entry name" value="Periplasmic binding protein-like II"/>
    <property type="match status" value="1"/>
</dbReference>
<dbReference type="Gene3D" id="3.40.190.150">
    <property type="entry name" value="Bordetella uptake gene, domain 1"/>
    <property type="match status" value="1"/>
</dbReference>
<dbReference type="STRING" id="996342.SAMN05443551_0730"/>
<feature type="signal peptide" evidence="2">
    <location>
        <begin position="1"/>
        <end position="28"/>
    </location>
</feature>
<keyword evidence="4" id="KW-1185">Reference proteome</keyword>
<evidence type="ECO:0000313" key="3">
    <source>
        <dbReference type="EMBL" id="SHG83252.1"/>
    </source>
</evidence>
<dbReference type="AlphaFoldDB" id="A0A1M5N1G8"/>
<dbReference type="InterPro" id="IPR042100">
    <property type="entry name" value="Bug_dom1"/>
</dbReference>
<protein>
    <submittedName>
        <fullName evidence="3">Tat (Twin-arginine translocation) pathway signal sequence</fullName>
    </submittedName>
</protein>
<evidence type="ECO:0000256" key="2">
    <source>
        <dbReference type="SAM" id="SignalP"/>
    </source>
</evidence>
<dbReference type="OrthoDB" id="8970543at2"/>
<evidence type="ECO:0000256" key="1">
    <source>
        <dbReference type="ARBA" id="ARBA00006987"/>
    </source>
</evidence>
<dbReference type="SUPFAM" id="SSF53850">
    <property type="entry name" value="Periplasmic binding protein-like II"/>
    <property type="match status" value="1"/>
</dbReference>
<comment type="similarity">
    <text evidence="1">Belongs to the UPF0065 (bug) family.</text>
</comment>
<feature type="chain" id="PRO_5009912486" evidence="2">
    <location>
        <begin position="29"/>
        <end position="361"/>
    </location>
</feature>
<accession>A0A1M5N1G8</accession>
<dbReference type="NCBIfam" id="TIGR01409">
    <property type="entry name" value="TAT_signal_seq"/>
    <property type="match status" value="1"/>
</dbReference>
<dbReference type="PANTHER" id="PTHR42928">
    <property type="entry name" value="TRICARBOXYLATE-BINDING PROTEIN"/>
    <property type="match status" value="1"/>
</dbReference>
<proteinExistence type="inferred from homology"/>
<dbReference type="Proteomes" id="UP000184221">
    <property type="component" value="Unassembled WGS sequence"/>
</dbReference>
<dbReference type="Pfam" id="PF03401">
    <property type="entry name" value="TctC"/>
    <property type="match status" value="1"/>
</dbReference>
<dbReference type="InterPro" id="IPR006311">
    <property type="entry name" value="TAT_signal"/>
</dbReference>
<name>A0A1M5N1G8_9RHOB</name>
<organism evidence="3 4">
    <name type="scientific">Marivita hallyeonensis</name>
    <dbReference type="NCBI Taxonomy" id="996342"/>
    <lineage>
        <taxon>Bacteria</taxon>
        <taxon>Pseudomonadati</taxon>
        <taxon>Pseudomonadota</taxon>
        <taxon>Alphaproteobacteria</taxon>
        <taxon>Rhodobacterales</taxon>
        <taxon>Roseobacteraceae</taxon>
        <taxon>Marivita</taxon>
    </lineage>
</organism>
<dbReference type="RefSeq" id="WP_072776120.1">
    <property type="nucleotide sequence ID" value="NZ_FQXC01000001.1"/>
</dbReference>
<dbReference type="PANTHER" id="PTHR42928:SF5">
    <property type="entry name" value="BLR1237 PROTEIN"/>
    <property type="match status" value="1"/>
</dbReference>
<dbReference type="PROSITE" id="PS51318">
    <property type="entry name" value="TAT"/>
    <property type="match status" value="1"/>
</dbReference>
<sequence>MTTRRNFMAGLGATAASAFVITPGAGHANGWPTQPITLVVMYGQGGGTDVIMRTLANEMASAKGWNINVINKPGAVGAVATEFVHGKEADGHWMLGAANYNKFVRVMGHTDAVPWENWTYLQAASALASWAVPVDSPFQTLEDVISAAKDNPGSLAISTSGTGGIWHELALIVADAAGIELSFVPYKGGKAATLAGLQGETDIAGGGVHEHVDLIRAGQLRCLQQCGVEDIVLDDGTVLPSVGNLLSSLKPVLPLGPQYNLILRRDTPPAVLKEVEEAFATAVNSQAFQDIAKSKYFSVDIRSGEAADKRAAQLEAITAATFTKYADQIGAAVKSPADLGLPEPEGFEAWWPPEGYTPVAG</sequence>
<keyword evidence="2" id="KW-0732">Signal</keyword>
<dbReference type="InterPro" id="IPR005064">
    <property type="entry name" value="BUG"/>
</dbReference>
<reference evidence="3 4" key="1">
    <citation type="submission" date="2016-11" db="EMBL/GenBank/DDBJ databases">
        <authorList>
            <person name="Jaros S."/>
            <person name="Januszkiewicz K."/>
            <person name="Wedrychowicz H."/>
        </authorList>
    </citation>
    <scope>NUCLEOTIDE SEQUENCE [LARGE SCALE GENOMIC DNA]</scope>
    <source>
        <strain evidence="3 4">DSM 29431</strain>
    </source>
</reference>
<dbReference type="InterPro" id="IPR019546">
    <property type="entry name" value="TAT_signal_bac_arc"/>
</dbReference>